<evidence type="ECO:0000259" key="1">
    <source>
        <dbReference type="Pfam" id="PF03551"/>
    </source>
</evidence>
<protein>
    <submittedName>
        <fullName evidence="2">PadR family transcriptional regulator</fullName>
    </submittedName>
</protein>
<dbReference type="Gene3D" id="1.10.10.10">
    <property type="entry name" value="Winged helix-like DNA-binding domain superfamily/Winged helix DNA-binding domain"/>
    <property type="match status" value="1"/>
</dbReference>
<dbReference type="PANTHER" id="PTHR33169:SF14">
    <property type="entry name" value="TRANSCRIPTIONAL REGULATOR RV3488"/>
    <property type="match status" value="1"/>
</dbReference>
<keyword evidence="3" id="KW-1185">Reference proteome</keyword>
<dbReference type="SUPFAM" id="SSF46785">
    <property type="entry name" value="Winged helix' DNA-binding domain"/>
    <property type="match status" value="1"/>
</dbReference>
<dbReference type="RefSeq" id="WP_169588959.1">
    <property type="nucleotide sequence ID" value="NZ_VCQU01000005.1"/>
</dbReference>
<dbReference type="InterPro" id="IPR052509">
    <property type="entry name" value="Metal_resp_DNA-bind_regulator"/>
</dbReference>
<dbReference type="Proteomes" id="UP000535543">
    <property type="component" value="Unassembled WGS sequence"/>
</dbReference>
<organism evidence="2 3">
    <name type="scientific">Antrihabitans stalactiti</name>
    <dbReference type="NCBI Taxonomy" id="2584121"/>
    <lineage>
        <taxon>Bacteria</taxon>
        <taxon>Bacillati</taxon>
        <taxon>Actinomycetota</taxon>
        <taxon>Actinomycetes</taxon>
        <taxon>Mycobacteriales</taxon>
        <taxon>Nocardiaceae</taxon>
        <taxon>Antrihabitans</taxon>
    </lineage>
</organism>
<dbReference type="AlphaFoldDB" id="A0A848KCY9"/>
<dbReference type="InterPro" id="IPR036388">
    <property type="entry name" value="WH-like_DNA-bd_sf"/>
</dbReference>
<comment type="caution">
    <text evidence="2">The sequence shown here is derived from an EMBL/GenBank/DDBJ whole genome shotgun (WGS) entry which is preliminary data.</text>
</comment>
<dbReference type="EMBL" id="VCQU01000005">
    <property type="protein sequence ID" value="NMN96753.1"/>
    <property type="molecule type" value="Genomic_DNA"/>
</dbReference>
<dbReference type="Pfam" id="PF03551">
    <property type="entry name" value="PadR"/>
    <property type="match status" value="1"/>
</dbReference>
<gene>
    <name evidence="2" type="ORF">FGL95_17080</name>
</gene>
<accession>A0A848KCY9</accession>
<dbReference type="PANTHER" id="PTHR33169">
    <property type="entry name" value="PADR-FAMILY TRANSCRIPTIONAL REGULATOR"/>
    <property type="match status" value="1"/>
</dbReference>
<reference evidence="2 3" key="2">
    <citation type="submission" date="2020-06" db="EMBL/GenBank/DDBJ databases">
        <title>Antribacter stalactiti gen. nov., sp. nov., a new member of the family Nacardiaceae isolated from a cave.</title>
        <authorList>
            <person name="Kim I.S."/>
        </authorList>
    </citation>
    <scope>NUCLEOTIDE SEQUENCE [LARGE SCALE GENOMIC DNA]</scope>
    <source>
        <strain evidence="2 3">YC2-7</strain>
    </source>
</reference>
<feature type="domain" description="Transcription regulator PadR N-terminal" evidence="1">
    <location>
        <begin position="8"/>
        <end position="83"/>
    </location>
</feature>
<evidence type="ECO:0000313" key="3">
    <source>
        <dbReference type="Proteomes" id="UP000535543"/>
    </source>
</evidence>
<dbReference type="InterPro" id="IPR005149">
    <property type="entry name" value="Tscrpt_reg_PadR_N"/>
</dbReference>
<dbReference type="InterPro" id="IPR036390">
    <property type="entry name" value="WH_DNA-bd_sf"/>
</dbReference>
<proteinExistence type="predicted"/>
<reference evidence="2 3" key="1">
    <citation type="submission" date="2019-05" db="EMBL/GenBank/DDBJ databases">
        <authorList>
            <person name="Lee S.D."/>
        </authorList>
    </citation>
    <scope>NUCLEOTIDE SEQUENCE [LARGE SCALE GENOMIC DNA]</scope>
    <source>
        <strain evidence="2 3">YC2-7</strain>
    </source>
</reference>
<name>A0A848KCY9_9NOCA</name>
<sequence>MSAVRLLVLGVIRQHQPVHGYAVHRELASWRIETWTNVKPGSVYHALKQLTKEGRLREAGTEASTTGPGRTLYEVTEAGESEFVELLEAALVSIDMEELGAGIAFMQTLPRQQVITLLQEQRRRSVEARDSLTDMKATYPDAYEAPHSRDLLTLWSGSFSAIAAWTDDLVGRLEAGEYRMAGEG</sequence>
<evidence type="ECO:0000313" key="2">
    <source>
        <dbReference type="EMBL" id="NMN96753.1"/>
    </source>
</evidence>